<keyword evidence="2" id="KW-1185">Reference proteome</keyword>
<dbReference type="Proteomes" id="UP001322277">
    <property type="component" value="Chromosome 10"/>
</dbReference>
<dbReference type="AlphaFoldDB" id="A0AAX4J2P4"/>
<dbReference type="RefSeq" id="XP_062786848.1">
    <property type="nucleotide sequence ID" value="XM_062930797.1"/>
</dbReference>
<evidence type="ECO:0000313" key="1">
    <source>
        <dbReference type="EMBL" id="WQF89627.1"/>
    </source>
</evidence>
<proteinExistence type="predicted"/>
<accession>A0AAX4J2P4</accession>
<dbReference type="GeneID" id="87951141"/>
<protein>
    <submittedName>
        <fullName evidence="1">Uncharacterized protein</fullName>
    </submittedName>
</protein>
<organism evidence="1 2">
    <name type="scientific">Colletotrichum destructivum</name>
    <dbReference type="NCBI Taxonomy" id="34406"/>
    <lineage>
        <taxon>Eukaryota</taxon>
        <taxon>Fungi</taxon>
        <taxon>Dikarya</taxon>
        <taxon>Ascomycota</taxon>
        <taxon>Pezizomycotina</taxon>
        <taxon>Sordariomycetes</taxon>
        <taxon>Hypocreomycetidae</taxon>
        <taxon>Glomerellales</taxon>
        <taxon>Glomerellaceae</taxon>
        <taxon>Colletotrichum</taxon>
        <taxon>Colletotrichum destructivum species complex</taxon>
    </lineage>
</organism>
<evidence type="ECO:0000313" key="2">
    <source>
        <dbReference type="Proteomes" id="UP001322277"/>
    </source>
</evidence>
<reference evidence="2" key="1">
    <citation type="journal article" date="2023" name="bioRxiv">
        <title>Complete genome of the Medicago anthracnose fungus, Colletotrichum destructivum, reveals a mini-chromosome-like region within a core chromosome.</title>
        <authorList>
            <person name="Lapalu N."/>
            <person name="Simon A."/>
            <person name="Lu A."/>
            <person name="Plaumann P.-L."/>
            <person name="Amselem J."/>
            <person name="Pigne S."/>
            <person name="Auger A."/>
            <person name="Koch C."/>
            <person name="Dallery J.-F."/>
            <person name="O'Connell R.J."/>
        </authorList>
    </citation>
    <scope>NUCLEOTIDE SEQUENCE [LARGE SCALE GENOMIC DNA]</scope>
    <source>
        <strain evidence="2">CBS 520.97</strain>
    </source>
</reference>
<gene>
    <name evidence="1" type="ORF">CDEST_14641</name>
</gene>
<dbReference type="KEGG" id="cdet:87951141"/>
<name>A0AAX4J2P4_9PEZI</name>
<sequence length="168" mass="18534">MLTILDHALVWQSTSRLARRAECRASILSLSRANLAAFHAPLHFSTCEAGPNPLPPLSHKPEVGCCVVKYTVLSTTGTSVVGNSQVMPHIEVHAQLGLRIRPSSPHRSLSRPHHPSTHHQPAFPLCIARSADSHPDPSAVWSWSSRFPTRRYRTRTYLSTCSYLTLGA</sequence>
<dbReference type="EMBL" id="CP137314">
    <property type="protein sequence ID" value="WQF89627.1"/>
    <property type="molecule type" value="Genomic_DNA"/>
</dbReference>